<evidence type="ECO:0000256" key="1">
    <source>
        <dbReference type="SAM" id="MobiDB-lite"/>
    </source>
</evidence>
<feature type="non-terminal residue" evidence="2">
    <location>
        <position position="38"/>
    </location>
</feature>
<feature type="non-terminal residue" evidence="2">
    <location>
        <position position="1"/>
    </location>
</feature>
<evidence type="ECO:0000313" key="2">
    <source>
        <dbReference type="EMBL" id="CAA9213352.1"/>
    </source>
</evidence>
<dbReference type="EMBL" id="CADCSZ010000017">
    <property type="protein sequence ID" value="CAA9213352.1"/>
    <property type="molecule type" value="Genomic_DNA"/>
</dbReference>
<accession>A0A6J4H4X1</accession>
<feature type="region of interest" description="Disordered" evidence="1">
    <location>
        <begin position="1"/>
        <end position="21"/>
    </location>
</feature>
<reference evidence="2" key="1">
    <citation type="submission" date="2020-02" db="EMBL/GenBank/DDBJ databases">
        <authorList>
            <person name="Meier V. D."/>
        </authorList>
    </citation>
    <scope>NUCLEOTIDE SEQUENCE</scope>
    <source>
        <strain evidence="2">AVDCRST_MAG76</strain>
    </source>
</reference>
<dbReference type="AlphaFoldDB" id="A0A6J4H4X1"/>
<name>A0A6J4H4X1_9ACTN</name>
<proteinExistence type="predicted"/>
<protein>
    <submittedName>
        <fullName evidence="2">Uncharacterized protein</fullName>
    </submittedName>
</protein>
<organism evidence="2">
    <name type="scientific">uncultured Acidimicrobiales bacterium</name>
    <dbReference type="NCBI Taxonomy" id="310071"/>
    <lineage>
        <taxon>Bacteria</taxon>
        <taxon>Bacillati</taxon>
        <taxon>Actinomycetota</taxon>
        <taxon>Acidimicrobiia</taxon>
        <taxon>Acidimicrobiales</taxon>
        <taxon>environmental samples</taxon>
    </lineage>
</organism>
<gene>
    <name evidence="2" type="ORF">AVDCRST_MAG76-236</name>
</gene>
<sequence>RPAHAGVPRGLSDDDERRLLAPPVRRVGCGRRPAGPVV</sequence>